<evidence type="ECO:0000313" key="3">
    <source>
        <dbReference type="Proteomes" id="UP000743001"/>
    </source>
</evidence>
<dbReference type="RefSeq" id="WP_216478046.1">
    <property type="nucleotide sequence ID" value="NZ_JAHLQJ010000004.1"/>
</dbReference>
<dbReference type="InterPro" id="IPR008030">
    <property type="entry name" value="NmrA-like"/>
</dbReference>
<dbReference type="InterPro" id="IPR052718">
    <property type="entry name" value="NmrA-type_oxidoreductase"/>
</dbReference>
<organism evidence="2 3">
    <name type="scientific">Paenibacillus brevis</name>
    <dbReference type="NCBI Taxonomy" id="2841508"/>
    <lineage>
        <taxon>Bacteria</taxon>
        <taxon>Bacillati</taxon>
        <taxon>Bacillota</taxon>
        <taxon>Bacilli</taxon>
        <taxon>Bacillales</taxon>
        <taxon>Paenibacillaceae</taxon>
        <taxon>Paenibacillus</taxon>
    </lineage>
</organism>
<keyword evidence="3" id="KW-1185">Reference proteome</keyword>
<dbReference type="Proteomes" id="UP000743001">
    <property type="component" value="Unassembled WGS sequence"/>
</dbReference>
<reference evidence="2 3" key="1">
    <citation type="submission" date="2021-06" db="EMBL/GenBank/DDBJ databases">
        <authorList>
            <person name="Sun Q."/>
            <person name="Li D."/>
        </authorList>
    </citation>
    <scope>NUCLEOTIDE SEQUENCE [LARGE SCALE GENOMIC DNA]</scope>
    <source>
        <strain evidence="2 3">MSJ-6</strain>
    </source>
</reference>
<comment type="caution">
    <text evidence="2">The sequence shown here is derived from an EMBL/GenBank/DDBJ whole genome shotgun (WGS) entry which is preliminary data.</text>
</comment>
<dbReference type="PANTHER" id="PTHR47129">
    <property type="entry name" value="QUINONE OXIDOREDUCTASE 2"/>
    <property type="match status" value="1"/>
</dbReference>
<gene>
    <name evidence="2" type="ORF">KQJ23_06820</name>
</gene>
<name>A0ABS6FMZ3_9BACL</name>
<protein>
    <submittedName>
        <fullName evidence="2">NAD(P)H-binding protein</fullName>
    </submittedName>
</protein>
<sequence>MSILITGANGKLGSLIIGQLLKIVPPEHLIAGVRRLESGKQYEQQGITVRLCDYDQPESLEAAFAGASQILLISSSHHDDTIRLRQHIHAVEAAKKSKAGHLLYTSFAYPEHGAGSPVHLHLATEYAIRTTGIPYTFLRNALYTDFLGALDLGAALDKGQLEIPPGDWTFNAVTRRDLALATAAILSQPEVHKNKTYELTAPSPWTFRDVAAALTELTGKPVDLLPDPEISHWIYSFLRSIDTSSTSNQLEQLIGMPLTSLKDSIRPFIA</sequence>
<evidence type="ECO:0000259" key="1">
    <source>
        <dbReference type="Pfam" id="PF05368"/>
    </source>
</evidence>
<accession>A0ABS6FMZ3</accession>
<dbReference type="Pfam" id="PF05368">
    <property type="entry name" value="NmrA"/>
    <property type="match status" value="1"/>
</dbReference>
<dbReference type="EMBL" id="JAHLQJ010000004">
    <property type="protein sequence ID" value="MBU5671543.1"/>
    <property type="molecule type" value="Genomic_DNA"/>
</dbReference>
<dbReference type="PANTHER" id="PTHR47129:SF1">
    <property type="entry name" value="NMRA-LIKE DOMAIN-CONTAINING PROTEIN"/>
    <property type="match status" value="1"/>
</dbReference>
<evidence type="ECO:0000313" key="2">
    <source>
        <dbReference type="EMBL" id="MBU5671543.1"/>
    </source>
</evidence>
<feature type="domain" description="NmrA-like" evidence="1">
    <location>
        <begin position="3"/>
        <end position="223"/>
    </location>
</feature>
<proteinExistence type="predicted"/>